<evidence type="ECO:0000313" key="1">
    <source>
        <dbReference type="EMBL" id="SDM84860.1"/>
    </source>
</evidence>
<proteinExistence type="predicted"/>
<dbReference type="AlphaFoldDB" id="A0A1G9WK45"/>
<keyword evidence="2" id="KW-1185">Reference proteome</keyword>
<dbReference type="Proteomes" id="UP000183376">
    <property type="component" value="Chromosome I"/>
</dbReference>
<name>A0A1G9WK45_ALLAB</name>
<organism evidence="1 2">
    <name type="scientific">Allokutzneria albata</name>
    <name type="common">Kibdelosporangium albatum</name>
    <dbReference type="NCBI Taxonomy" id="211114"/>
    <lineage>
        <taxon>Bacteria</taxon>
        <taxon>Bacillati</taxon>
        <taxon>Actinomycetota</taxon>
        <taxon>Actinomycetes</taxon>
        <taxon>Pseudonocardiales</taxon>
        <taxon>Pseudonocardiaceae</taxon>
        <taxon>Allokutzneria</taxon>
    </lineage>
</organism>
<accession>A0A1G9WK45</accession>
<sequence length="41" mass="4827">MGALRHPVQRFTKPFNSDGELVDSHFHLGQRSLNYPHNLFY</sequence>
<protein>
    <submittedName>
        <fullName evidence="1">Uncharacterized protein</fullName>
    </submittedName>
</protein>
<gene>
    <name evidence="1" type="ORF">SAMN04489726_3658</name>
</gene>
<dbReference type="EMBL" id="LT629701">
    <property type="protein sequence ID" value="SDM84860.1"/>
    <property type="molecule type" value="Genomic_DNA"/>
</dbReference>
<evidence type="ECO:0000313" key="2">
    <source>
        <dbReference type="Proteomes" id="UP000183376"/>
    </source>
</evidence>
<reference evidence="1 2" key="1">
    <citation type="submission" date="2016-10" db="EMBL/GenBank/DDBJ databases">
        <authorList>
            <person name="de Groot N.N."/>
        </authorList>
    </citation>
    <scope>NUCLEOTIDE SEQUENCE [LARGE SCALE GENOMIC DNA]</scope>
    <source>
        <strain evidence="1 2">DSM 44149</strain>
    </source>
</reference>